<evidence type="ECO:0000259" key="1">
    <source>
        <dbReference type="Pfam" id="PF14111"/>
    </source>
</evidence>
<dbReference type="EMBL" id="JAUIZM010000004">
    <property type="protein sequence ID" value="KAK1389486.1"/>
    <property type="molecule type" value="Genomic_DNA"/>
</dbReference>
<dbReference type="Pfam" id="PF14111">
    <property type="entry name" value="DUF4283"/>
    <property type="match status" value="1"/>
</dbReference>
<evidence type="ECO:0000313" key="2">
    <source>
        <dbReference type="EMBL" id="KAK1389486.1"/>
    </source>
</evidence>
<reference evidence="2" key="1">
    <citation type="submission" date="2023-02" db="EMBL/GenBank/DDBJ databases">
        <title>Genome of toxic invasive species Heracleum sosnowskyi carries increased number of genes despite the absence of recent whole-genome duplications.</title>
        <authorList>
            <person name="Schelkunov M."/>
            <person name="Shtratnikova V."/>
            <person name="Makarenko M."/>
            <person name="Klepikova A."/>
            <person name="Omelchenko D."/>
            <person name="Novikova G."/>
            <person name="Obukhova E."/>
            <person name="Bogdanov V."/>
            <person name="Penin A."/>
            <person name="Logacheva M."/>
        </authorList>
    </citation>
    <scope>NUCLEOTIDE SEQUENCE</scope>
    <source>
        <strain evidence="2">Hsosn_3</strain>
        <tissue evidence="2">Leaf</tissue>
    </source>
</reference>
<dbReference type="InterPro" id="IPR025558">
    <property type="entry name" value="DUF4283"/>
</dbReference>
<sequence length="203" mass="23633">MKFEYHSPEVCEGRVIIRPPLSVDIQGRKAWENCIVGYFFERRVAFHTMEFHAKRHWGNRGLMEVIMNDDGFFFFKFNCEADLLEVLEDEVCMVKGKPLIMQRWYPQIVLSKDVPKFIPLWVKIFNVPLQFWNSAGLSRIGSGIGNILMDDGLTEKMCHEATGRLSFAKLLIEVDAKKPLPDYFYMLIPNEEGREPVEVVVRV</sequence>
<name>A0AAD8IRA0_9APIA</name>
<proteinExistence type="predicted"/>
<comment type="caution">
    <text evidence="2">The sequence shown here is derived from an EMBL/GenBank/DDBJ whole genome shotgun (WGS) entry which is preliminary data.</text>
</comment>
<keyword evidence="3" id="KW-1185">Reference proteome</keyword>
<dbReference type="PANTHER" id="PTHR31286">
    <property type="entry name" value="GLYCINE-RICH CELL WALL STRUCTURAL PROTEIN 1.8-LIKE"/>
    <property type="match status" value="1"/>
</dbReference>
<gene>
    <name evidence="2" type="ORF">POM88_017664</name>
</gene>
<organism evidence="2 3">
    <name type="scientific">Heracleum sosnowskyi</name>
    <dbReference type="NCBI Taxonomy" id="360622"/>
    <lineage>
        <taxon>Eukaryota</taxon>
        <taxon>Viridiplantae</taxon>
        <taxon>Streptophyta</taxon>
        <taxon>Embryophyta</taxon>
        <taxon>Tracheophyta</taxon>
        <taxon>Spermatophyta</taxon>
        <taxon>Magnoliopsida</taxon>
        <taxon>eudicotyledons</taxon>
        <taxon>Gunneridae</taxon>
        <taxon>Pentapetalae</taxon>
        <taxon>asterids</taxon>
        <taxon>campanulids</taxon>
        <taxon>Apiales</taxon>
        <taxon>Apiaceae</taxon>
        <taxon>Apioideae</taxon>
        <taxon>apioid superclade</taxon>
        <taxon>Tordylieae</taxon>
        <taxon>Tordyliinae</taxon>
        <taxon>Heracleum</taxon>
    </lineage>
</organism>
<reference evidence="2" key="2">
    <citation type="submission" date="2023-05" db="EMBL/GenBank/DDBJ databases">
        <authorList>
            <person name="Schelkunov M.I."/>
        </authorList>
    </citation>
    <scope>NUCLEOTIDE SEQUENCE</scope>
    <source>
        <strain evidence="2">Hsosn_3</strain>
        <tissue evidence="2">Leaf</tissue>
    </source>
</reference>
<dbReference type="InterPro" id="IPR040256">
    <property type="entry name" value="At4g02000-like"/>
</dbReference>
<dbReference type="Proteomes" id="UP001237642">
    <property type="component" value="Unassembled WGS sequence"/>
</dbReference>
<feature type="domain" description="DUF4283" evidence="1">
    <location>
        <begin position="29"/>
        <end position="109"/>
    </location>
</feature>
<dbReference type="AlphaFoldDB" id="A0AAD8IRA0"/>
<evidence type="ECO:0000313" key="3">
    <source>
        <dbReference type="Proteomes" id="UP001237642"/>
    </source>
</evidence>
<protein>
    <recommendedName>
        <fullName evidence="1">DUF4283 domain-containing protein</fullName>
    </recommendedName>
</protein>
<accession>A0AAD8IRA0</accession>
<dbReference type="PANTHER" id="PTHR31286:SF165">
    <property type="entry name" value="DUF4283 DOMAIN-CONTAINING PROTEIN"/>
    <property type="match status" value="1"/>
</dbReference>